<name>A0AAV8QEL6_ENSVE</name>
<protein>
    <submittedName>
        <fullName evidence="2">Uncharacterized protein</fullName>
    </submittedName>
</protein>
<dbReference type="AlphaFoldDB" id="A0AAV8QEL6"/>
<feature type="region of interest" description="Disordered" evidence="1">
    <location>
        <begin position="45"/>
        <end position="66"/>
    </location>
</feature>
<comment type="caution">
    <text evidence="2">The sequence shown here is derived from an EMBL/GenBank/DDBJ whole genome shotgun (WGS) entry which is preliminary data.</text>
</comment>
<sequence length="131" mass="13989">MDRTRRGLDQTTTWRGVIGSVSGITGLALSSNSGSAEQRTRLLGVESLDENDETTPLDGHVSGASRDTVCSGLESDTCLRLRDRFPFRRGLMGESHGSTPDTVPSFVNRINAQEVGSSPLCTEHSHASASL</sequence>
<dbReference type="EMBL" id="JAQQAF010000001">
    <property type="protein sequence ID" value="KAJ8511310.1"/>
    <property type="molecule type" value="Genomic_DNA"/>
</dbReference>
<evidence type="ECO:0000256" key="1">
    <source>
        <dbReference type="SAM" id="MobiDB-lite"/>
    </source>
</evidence>
<gene>
    <name evidence="2" type="ORF">OPV22_001744</name>
</gene>
<dbReference type="Proteomes" id="UP001222027">
    <property type="component" value="Unassembled WGS sequence"/>
</dbReference>
<evidence type="ECO:0000313" key="2">
    <source>
        <dbReference type="EMBL" id="KAJ8511310.1"/>
    </source>
</evidence>
<organism evidence="2 3">
    <name type="scientific">Ensete ventricosum</name>
    <name type="common">Abyssinian banana</name>
    <name type="synonym">Musa ensete</name>
    <dbReference type="NCBI Taxonomy" id="4639"/>
    <lineage>
        <taxon>Eukaryota</taxon>
        <taxon>Viridiplantae</taxon>
        <taxon>Streptophyta</taxon>
        <taxon>Embryophyta</taxon>
        <taxon>Tracheophyta</taxon>
        <taxon>Spermatophyta</taxon>
        <taxon>Magnoliopsida</taxon>
        <taxon>Liliopsida</taxon>
        <taxon>Zingiberales</taxon>
        <taxon>Musaceae</taxon>
        <taxon>Ensete</taxon>
    </lineage>
</organism>
<proteinExistence type="predicted"/>
<keyword evidence="3" id="KW-1185">Reference proteome</keyword>
<accession>A0AAV8QEL6</accession>
<evidence type="ECO:0000313" key="3">
    <source>
        <dbReference type="Proteomes" id="UP001222027"/>
    </source>
</evidence>
<reference evidence="2 3" key="1">
    <citation type="submission" date="2022-12" db="EMBL/GenBank/DDBJ databases">
        <title>Chromosome-scale assembly of the Ensete ventricosum genome.</title>
        <authorList>
            <person name="Dussert Y."/>
            <person name="Stocks J."/>
            <person name="Wendawek A."/>
            <person name="Woldeyes F."/>
            <person name="Nichols R.A."/>
            <person name="Borrell J.S."/>
        </authorList>
    </citation>
    <scope>NUCLEOTIDE SEQUENCE [LARGE SCALE GENOMIC DNA]</scope>
    <source>
        <strain evidence="3">cv. Maze</strain>
        <tissue evidence="2">Seeds</tissue>
    </source>
</reference>